<keyword evidence="10" id="KW-1133">Transmembrane helix</keyword>
<dbReference type="Pfam" id="PF00089">
    <property type="entry name" value="Trypsin"/>
    <property type="match status" value="1"/>
</dbReference>
<keyword evidence="13" id="KW-1185">Reference proteome</keyword>
<dbReference type="GO" id="GO:0005230">
    <property type="term" value="F:extracellular ligand-gated monoatomic ion channel activity"/>
    <property type="evidence" value="ECO:0007669"/>
    <property type="project" value="InterPro"/>
</dbReference>
<protein>
    <submittedName>
        <fullName evidence="14">Peptidase S1 domain-containing protein</fullName>
    </submittedName>
</protein>
<sequence length="703" mass="77999">MTGVSLLLVILFLFLDRCTGQATCGQQAVDPTQPLRSRILTPGVRIIGGDAAKPKAWPWQVLLQGEDSGFFSTTTYTCGATIISDRWILTAQHCISKIQKLLDTTYLYIGIHDLQDRKKSSALRISKMACHPYFDLALIMVDRQITYNDYVQPICLPASNSTLARPGTIAFVTGWGNYLASSDQVSSGISSSLLQARVPIQTCAQGYIFTNTTKYQICAGAYRTGVAEGDSGGPLQMIDENDGRWYQVGITHGVIQPMHEDVYPDIYQEVAPAISYIDACMKNISDPVNCPTRCSTGLSTIVARGQASPAAPSTLSSSLSPSTSTRPPHPAKSSPSPVCAVMSAHISASKMRRHLIWANCVIIFILVPHPEAHVRIDDGHHGLHSPVSMPDLDFLEGGLHHINVAMRIQKIFDNEVGSKTFTTTIELLLSWRDERLRHSGDAQIIHDGASLFTLWIPNFYFKNARRVDYGDQSLTMAAIARDGTVTYSTTLDIQLDCHTNGERFPFNEFNCAIELASYSKSIQQLNMSWFERHAAPLEFGKHFDARNVIGSNVSRCDYKRSYAIDKFGDHRAEYSCLRAEIRLMRPINAHLLQCFLPTVLIVISSWLGFWIDRHNVIARVTLHFVSLLTLIAHGGAMRAQLPAHAEATAIDHMFAASMVFVFCAAIEFGIVHLMMHASQKYLDLAKGKDSIRAESRIRYERLA</sequence>
<dbReference type="GO" id="GO:0004252">
    <property type="term" value="F:serine-type endopeptidase activity"/>
    <property type="evidence" value="ECO:0007669"/>
    <property type="project" value="InterPro"/>
</dbReference>
<dbReference type="InterPro" id="IPR033116">
    <property type="entry name" value="TRYPSIN_SER"/>
</dbReference>
<dbReference type="InterPro" id="IPR006029">
    <property type="entry name" value="Neurotrans-gated_channel_TM"/>
</dbReference>
<keyword evidence="3" id="KW-0813">Transport</keyword>
<feature type="compositionally biased region" description="Low complexity" evidence="9">
    <location>
        <begin position="309"/>
        <end position="325"/>
    </location>
</feature>
<keyword evidence="7" id="KW-0407">Ion channel</keyword>
<evidence type="ECO:0000256" key="9">
    <source>
        <dbReference type="SAM" id="MobiDB-lite"/>
    </source>
</evidence>
<dbReference type="GO" id="GO:0005886">
    <property type="term" value="C:plasma membrane"/>
    <property type="evidence" value="ECO:0007669"/>
    <property type="project" value="UniProtKB-SubCell"/>
</dbReference>
<dbReference type="AlphaFoldDB" id="A0A914WZM1"/>
<dbReference type="CDD" id="cd00190">
    <property type="entry name" value="Tryp_SPc"/>
    <property type="match status" value="1"/>
</dbReference>
<reference evidence="14" key="1">
    <citation type="submission" date="2022-11" db="UniProtKB">
        <authorList>
            <consortium name="WormBaseParasite"/>
        </authorList>
    </citation>
    <scope>IDENTIFICATION</scope>
</reference>
<dbReference type="PROSITE" id="PS00135">
    <property type="entry name" value="TRYPSIN_SER"/>
    <property type="match status" value="1"/>
</dbReference>
<feature type="region of interest" description="Disordered" evidence="9">
    <location>
        <begin position="309"/>
        <end position="336"/>
    </location>
</feature>
<evidence type="ECO:0000313" key="13">
    <source>
        <dbReference type="Proteomes" id="UP000887566"/>
    </source>
</evidence>
<dbReference type="SUPFAM" id="SSF63712">
    <property type="entry name" value="Nicotinic receptor ligand binding domain-like"/>
    <property type="match status" value="1"/>
</dbReference>
<name>A0A914WZM1_9BILA</name>
<keyword evidence="4" id="KW-1003">Cell membrane</keyword>
<dbReference type="Pfam" id="PF02931">
    <property type="entry name" value="Neur_chan_LBD"/>
    <property type="match status" value="1"/>
</dbReference>
<dbReference type="InterPro" id="IPR036734">
    <property type="entry name" value="Neur_chan_lig-bd_sf"/>
</dbReference>
<feature type="chain" id="PRO_5037042272" evidence="11">
    <location>
        <begin position="21"/>
        <end position="703"/>
    </location>
</feature>
<dbReference type="WBParaSite" id="PSAMB.scaffold6022size10359.g27774.t1">
    <property type="protein sequence ID" value="PSAMB.scaffold6022size10359.g27774.t1"/>
    <property type="gene ID" value="PSAMB.scaffold6022size10359.g27774"/>
</dbReference>
<evidence type="ECO:0000256" key="1">
    <source>
        <dbReference type="ARBA" id="ARBA00004141"/>
    </source>
</evidence>
<comment type="similarity">
    <text evidence="8">Belongs to the peptidase S1 family. CLIP subfamily.</text>
</comment>
<dbReference type="InterPro" id="IPR043504">
    <property type="entry name" value="Peptidase_S1_PA_chymotrypsin"/>
</dbReference>
<dbReference type="InterPro" id="IPR009003">
    <property type="entry name" value="Peptidase_S1_PA"/>
</dbReference>
<feature type="signal peptide" evidence="11">
    <location>
        <begin position="1"/>
        <end position="20"/>
    </location>
</feature>
<feature type="domain" description="Peptidase S1" evidence="12">
    <location>
        <begin position="46"/>
        <end position="282"/>
    </location>
</feature>
<evidence type="ECO:0000256" key="5">
    <source>
        <dbReference type="ARBA" id="ARBA00023065"/>
    </source>
</evidence>
<evidence type="ECO:0000256" key="8">
    <source>
        <dbReference type="ARBA" id="ARBA00024195"/>
    </source>
</evidence>
<dbReference type="GO" id="GO:0006508">
    <property type="term" value="P:proteolysis"/>
    <property type="evidence" value="ECO:0007669"/>
    <property type="project" value="InterPro"/>
</dbReference>
<evidence type="ECO:0000256" key="2">
    <source>
        <dbReference type="ARBA" id="ARBA00004236"/>
    </source>
</evidence>
<dbReference type="Proteomes" id="UP000887566">
    <property type="component" value="Unplaced"/>
</dbReference>
<keyword evidence="10" id="KW-0812">Transmembrane</keyword>
<feature type="transmembrane region" description="Helical" evidence="10">
    <location>
        <begin position="654"/>
        <end position="675"/>
    </location>
</feature>
<dbReference type="SUPFAM" id="SSF50494">
    <property type="entry name" value="Trypsin-like serine proteases"/>
    <property type="match status" value="1"/>
</dbReference>
<dbReference type="InterPro" id="IPR006028">
    <property type="entry name" value="GABAA/Glycine_rcpt"/>
</dbReference>
<keyword evidence="11" id="KW-0732">Signal</keyword>
<dbReference type="Gene3D" id="2.70.170.10">
    <property type="entry name" value="Neurotransmitter-gated ion-channel ligand-binding domain"/>
    <property type="match status" value="1"/>
</dbReference>
<keyword evidence="6" id="KW-1015">Disulfide bond</keyword>
<evidence type="ECO:0000256" key="6">
    <source>
        <dbReference type="ARBA" id="ARBA00023157"/>
    </source>
</evidence>
<dbReference type="InterPro" id="IPR051487">
    <property type="entry name" value="Ser/Thr_Proteases_Immune/Dev"/>
</dbReference>
<evidence type="ECO:0000256" key="3">
    <source>
        <dbReference type="ARBA" id="ARBA00022448"/>
    </source>
</evidence>
<dbReference type="InterPro" id="IPR001254">
    <property type="entry name" value="Trypsin_dom"/>
</dbReference>
<dbReference type="SMART" id="SM00020">
    <property type="entry name" value="Tryp_SPc"/>
    <property type="match status" value="1"/>
</dbReference>
<comment type="subcellular location">
    <subcellularLocation>
        <location evidence="2">Cell membrane</location>
    </subcellularLocation>
    <subcellularLocation>
        <location evidence="1">Membrane</location>
        <topology evidence="1">Multi-pass membrane protein</topology>
    </subcellularLocation>
</comment>
<proteinExistence type="inferred from homology"/>
<evidence type="ECO:0000256" key="11">
    <source>
        <dbReference type="SAM" id="SignalP"/>
    </source>
</evidence>
<dbReference type="GO" id="GO:0004888">
    <property type="term" value="F:transmembrane signaling receptor activity"/>
    <property type="evidence" value="ECO:0007669"/>
    <property type="project" value="InterPro"/>
</dbReference>
<dbReference type="Gene3D" id="2.40.10.10">
    <property type="entry name" value="Trypsin-like serine proteases"/>
    <property type="match status" value="1"/>
</dbReference>
<keyword evidence="10" id="KW-0472">Membrane</keyword>
<organism evidence="13 14">
    <name type="scientific">Plectus sambesii</name>
    <dbReference type="NCBI Taxonomy" id="2011161"/>
    <lineage>
        <taxon>Eukaryota</taxon>
        <taxon>Metazoa</taxon>
        <taxon>Ecdysozoa</taxon>
        <taxon>Nematoda</taxon>
        <taxon>Chromadorea</taxon>
        <taxon>Plectida</taxon>
        <taxon>Plectina</taxon>
        <taxon>Plectoidea</taxon>
        <taxon>Plectidae</taxon>
        <taxon>Plectus</taxon>
    </lineage>
</organism>
<dbReference type="PANTHER" id="PTHR24256">
    <property type="entry name" value="TRYPTASE-RELATED"/>
    <property type="match status" value="1"/>
</dbReference>
<keyword evidence="5" id="KW-0406">Ion transport</keyword>
<dbReference type="Gene3D" id="1.20.58.390">
    <property type="entry name" value="Neurotransmitter-gated ion-channel transmembrane domain"/>
    <property type="match status" value="1"/>
</dbReference>
<dbReference type="PRINTS" id="PR00253">
    <property type="entry name" value="GABAARECEPTR"/>
</dbReference>
<dbReference type="FunFam" id="2.40.10.10:FF:000068">
    <property type="entry name" value="transmembrane protease serine 2"/>
    <property type="match status" value="1"/>
</dbReference>
<feature type="transmembrane region" description="Helical" evidence="10">
    <location>
        <begin position="590"/>
        <end position="609"/>
    </location>
</feature>
<dbReference type="Pfam" id="PF02932">
    <property type="entry name" value="Neur_chan_memb"/>
    <property type="match status" value="1"/>
</dbReference>
<evidence type="ECO:0000256" key="7">
    <source>
        <dbReference type="ARBA" id="ARBA00023303"/>
    </source>
</evidence>
<evidence type="ECO:0000256" key="10">
    <source>
        <dbReference type="SAM" id="Phobius"/>
    </source>
</evidence>
<dbReference type="CDD" id="cd19049">
    <property type="entry name" value="LGIC_TM_anion"/>
    <property type="match status" value="1"/>
</dbReference>
<feature type="transmembrane region" description="Helical" evidence="10">
    <location>
        <begin position="616"/>
        <end position="634"/>
    </location>
</feature>
<dbReference type="PROSITE" id="PS50240">
    <property type="entry name" value="TRYPSIN_DOM"/>
    <property type="match status" value="1"/>
</dbReference>
<accession>A0A914WZM1</accession>
<dbReference type="InterPro" id="IPR036719">
    <property type="entry name" value="Neuro-gated_channel_TM_sf"/>
</dbReference>
<dbReference type="SUPFAM" id="SSF90112">
    <property type="entry name" value="Neurotransmitter-gated ion-channel transmembrane pore"/>
    <property type="match status" value="1"/>
</dbReference>
<evidence type="ECO:0000313" key="14">
    <source>
        <dbReference type="WBParaSite" id="PSAMB.scaffold6022size10359.g27774.t1"/>
    </source>
</evidence>
<dbReference type="InterPro" id="IPR006202">
    <property type="entry name" value="Neur_chan_lig-bd"/>
</dbReference>
<evidence type="ECO:0000259" key="12">
    <source>
        <dbReference type="PROSITE" id="PS50240"/>
    </source>
</evidence>
<evidence type="ECO:0000256" key="4">
    <source>
        <dbReference type="ARBA" id="ARBA00022475"/>
    </source>
</evidence>
<dbReference type="InterPro" id="IPR038050">
    <property type="entry name" value="Neuro_actylchol_rec"/>
</dbReference>